<feature type="region of interest" description="Disordered" evidence="5">
    <location>
        <begin position="348"/>
        <end position="375"/>
    </location>
</feature>
<dbReference type="RefSeq" id="XP_007295152.1">
    <property type="nucleotide sequence ID" value="XM_007295090.1"/>
</dbReference>
<dbReference type="InParanoid" id="K1WQ79"/>
<dbReference type="eggNOG" id="KOG3601">
    <property type="taxonomic scope" value="Eukaryota"/>
</dbReference>
<feature type="compositionally biased region" description="Polar residues" evidence="5">
    <location>
        <begin position="257"/>
        <end position="272"/>
    </location>
</feature>
<proteinExistence type="predicted"/>
<dbReference type="KEGG" id="mbe:MBM_07263"/>
<feature type="region of interest" description="Disordered" evidence="5">
    <location>
        <begin position="229"/>
        <end position="330"/>
    </location>
</feature>
<comment type="subcellular location">
    <subcellularLocation>
        <location evidence="1">Cytoplasm</location>
    </subcellularLocation>
</comment>
<evidence type="ECO:0000256" key="5">
    <source>
        <dbReference type="SAM" id="MobiDB-lite"/>
    </source>
</evidence>
<feature type="region of interest" description="Disordered" evidence="5">
    <location>
        <begin position="74"/>
        <end position="106"/>
    </location>
</feature>
<accession>K1WQ79</accession>
<sequence>MYKQDSLKPSPLNPNRDAPNSLGREDTGGNESDASDSSSGLGINFYDNRRGGRRSVCYDKEEAEQKDYQGIAAVSQVKGPPQGAARRPSGERAKPTHDHLLNPPSASTLLQQTPRLANFAAKLIPELGKPSSVLLDELIEENLRGQAEDFVRIASRATPVRALSTAGVHSPRSASRRSVSAPVAQGLGLDVLSGGGGGVVQFMDDDVETLHFQTSRGIIETAPLAPLFESPSSANPTFESTSTSTSTSKSTSTSTTQTQIRKLSANWSSSPHIGSVTGPRYRIQSARELSGKRLGGGAGSGFSPHSSTTKIKNRSSSTSSSSYISNSPSGQGLAIGIPAPAFKNKLRIPIHSKPSPVQVQKRPDRSSEHRNRGPEWFSPEERLAITELVFASKLSCEHHVNCRTCIEQQYSYYENNALPPTMDPDQRQKIINRNRSLRNIKNELEALAETGAISDEAYDAIMSHLPQESSLNRAASTQAEAQAPAPVPAPTPSPVPTAAFNALQVSADPPPPAYTTPALPSREPSAPPPKPKPEIARATALYRYTEPSDCNFEPGDQIAVHEYMNADWWLGRNLRTGKEGVFPVNYVQVLPAQQQQNMNPYGGAYPNEKMGGGGYPGQYNQHQPQQMGPPPGAGPSNPYDSSVPPMAIAEQPSDGGKQPGNKGSEMGKKFGKKLGNAAIFGAGATIGGNIVNSIF</sequence>
<feature type="region of interest" description="Disordered" evidence="5">
    <location>
        <begin position="598"/>
        <end position="669"/>
    </location>
</feature>
<protein>
    <submittedName>
        <fullName evidence="7">SH3 domain-containing protein</fullName>
    </submittedName>
</protein>
<feature type="region of interest" description="Disordered" evidence="5">
    <location>
        <begin position="470"/>
        <end position="492"/>
    </location>
</feature>
<feature type="compositionally biased region" description="Basic and acidic residues" evidence="5">
    <location>
        <begin position="88"/>
        <end position="100"/>
    </location>
</feature>
<dbReference type="GO" id="GO:0051666">
    <property type="term" value="P:actin cortical patch localization"/>
    <property type="evidence" value="ECO:0007669"/>
    <property type="project" value="InterPro"/>
</dbReference>
<dbReference type="PANTHER" id="PTHR47174">
    <property type="entry name" value="BRIDGING INTEGRATOR 3"/>
    <property type="match status" value="1"/>
</dbReference>
<dbReference type="GO" id="GO:0006897">
    <property type="term" value="P:endocytosis"/>
    <property type="evidence" value="ECO:0007669"/>
    <property type="project" value="InterPro"/>
</dbReference>
<reference evidence="7 8" key="1">
    <citation type="journal article" date="2012" name="BMC Genomics">
        <title>Sequencing the genome of Marssonina brunnea reveals fungus-poplar co-evolution.</title>
        <authorList>
            <person name="Zhu S."/>
            <person name="Cao Y.-Z."/>
            <person name="Jiang C."/>
            <person name="Tan B.-Y."/>
            <person name="Wang Z."/>
            <person name="Feng S."/>
            <person name="Zhang L."/>
            <person name="Su X.-H."/>
            <person name="Brejova B."/>
            <person name="Vinar T."/>
            <person name="Xu M."/>
            <person name="Wang M.-X."/>
            <person name="Zhang S.-G."/>
            <person name="Huang M.-R."/>
            <person name="Wu R."/>
            <person name="Zhou Y."/>
        </authorList>
    </citation>
    <scope>NUCLEOTIDE SEQUENCE [LARGE SCALE GENOMIC DNA]</scope>
    <source>
        <strain evidence="7 8">MB_m1</strain>
    </source>
</reference>
<gene>
    <name evidence="7" type="ORF">MBM_07263</name>
</gene>
<dbReference type="GO" id="GO:0005737">
    <property type="term" value="C:cytoplasm"/>
    <property type="evidence" value="ECO:0007669"/>
    <property type="project" value="UniProtKB-SubCell"/>
</dbReference>
<evidence type="ECO:0000313" key="7">
    <source>
        <dbReference type="EMBL" id="EKD14542.1"/>
    </source>
</evidence>
<dbReference type="SMART" id="SM00326">
    <property type="entry name" value="SH3"/>
    <property type="match status" value="1"/>
</dbReference>
<feature type="compositionally biased region" description="Low complexity" evidence="5">
    <location>
        <begin position="515"/>
        <end position="524"/>
    </location>
</feature>
<dbReference type="STRING" id="1072389.K1WQ79"/>
<dbReference type="Proteomes" id="UP000006753">
    <property type="component" value="Unassembled WGS sequence"/>
</dbReference>
<dbReference type="Pfam" id="PF00018">
    <property type="entry name" value="SH3_1"/>
    <property type="match status" value="1"/>
</dbReference>
<feature type="region of interest" description="Disordered" evidence="5">
    <location>
        <begin position="504"/>
        <end position="533"/>
    </location>
</feature>
<feature type="region of interest" description="Disordered" evidence="5">
    <location>
        <begin position="1"/>
        <end position="51"/>
    </location>
</feature>
<dbReference type="InterPro" id="IPR001452">
    <property type="entry name" value="SH3_domain"/>
</dbReference>
<dbReference type="GO" id="GO:0015629">
    <property type="term" value="C:actin cytoskeleton"/>
    <property type="evidence" value="ECO:0007669"/>
    <property type="project" value="TreeGrafter"/>
</dbReference>
<dbReference type="SUPFAM" id="SSF50044">
    <property type="entry name" value="SH3-domain"/>
    <property type="match status" value="1"/>
</dbReference>
<dbReference type="CDD" id="cd00174">
    <property type="entry name" value="SH3"/>
    <property type="match status" value="1"/>
</dbReference>
<evidence type="ECO:0000313" key="8">
    <source>
        <dbReference type="Proteomes" id="UP000006753"/>
    </source>
</evidence>
<feature type="compositionally biased region" description="Polar residues" evidence="5">
    <location>
        <begin position="230"/>
        <end position="239"/>
    </location>
</feature>
<dbReference type="EMBL" id="JH921445">
    <property type="protein sequence ID" value="EKD14542.1"/>
    <property type="molecule type" value="Genomic_DNA"/>
</dbReference>
<dbReference type="OrthoDB" id="6250593at2759"/>
<feature type="compositionally biased region" description="Low complexity" evidence="5">
    <location>
        <begin position="301"/>
        <end position="329"/>
    </location>
</feature>
<feature type="compositionally biased region" description="Low complexity" evidence="5">
    <location>
        <begin position="240"/>
        <end position="256"/>
    </location>
</feature>
<keyword evidence="8" id="KW-1185">Reference proteome</keyword>
<evidence type="ECO:0000256" key="2">
    <source>
        <dbReference type="ARBA" id="ARBA00022443"/>
    </source>
</evidence>
<feature type="compositionally biased region" description="Basic and acidic residues" evidence="5">
    <location>
        <begin position="361"/>
        <end position="375"/>
    </location>
</feature>
<evidence type="ECO:0000259" key="6">
    <source>
        <dbReference type="PROSITE" id="PS50002"/>
    </source>
</evidence>
<dbReference type="PROSITE" id="PS50002">
    <property type="entry name" value="SH3"/>
    <property type="match status" value="1"/>
</dbReference>
<dbReference type="GO" id="GO:0097320">
    <property type="term" value="P:plasma membrane tubulation"/>
    <property type="evidence" value="ECO:0007669"/>
    <property type="project" value="TreeGrafter"/>
</dbReference>
<dbReference type="GeneID" id="18763198"/>
<evidence type="ECO:0000256" key="1">
    <source>
        <dbReference type="ARBA" id="ARBA00004496"/>
    </source>
</evidence>
<name>K1WQ79_MARBU</name>
<dbReference type="GO" id="GO:0008289">
    <property type="term" value="F:lipid binding"/>
    <property type="evidence" value="ECO:0007669"/>
    <property type="project" value="TreeGrafter"/>
</dbReference>
<feature type="domain" description="SH3" evidence="6">
    <location>
        <begin position="533"/>
        <end position="592"/>
    </location>
</feature>
<dbReference type="Gene3D" id="2.30.30.40">
    <property type="entry name" value="SH3 Domains"/>
    <property type="match status" value="1"/>
</dbReference>
<evidence type="ECO:0000256" key="4">
    <source>
        <dbReference type="PROSITE-ProRule" id="PRU00192"/>
    </source>
</evidence>
<feature type="compositionally biased region" description="Low complexity" evidence="5">
    <location>
        <begin position="474"/>
        <end position="484"/>
    </location>
</feature>
<dbReference type="InterPro" id="IPR046982">
    <property type="entry name" value="BIN3/RVS161-like"/>
</dbReference>
<dbReference type="AlphaFoldDB" id="K1WQ79"/>
<feature type="compositionally biased region" description="Polar residues" evidence="5">
    <location>
        <begin position="29"/>
        <end position="41"/>
    </location>
</feature>
<dbReference type="HOGENOM" id="CLU_396410_0_0_1"/>
<keyword evidence="3" id="KW-0963">Cytoplasm</keyword>
<dbReference type="PANTHER" id="PTHR47174:SF3">
    <property type="entry name" value="BRIDGING INTEGRATOR 3"/>
    <property type="match status" value="1"/>
</dbReference>
<evidence type="ECO:0000256" key="3">
    <source>
        <dbReference type="ARBA" id="ARBA00022490"/>
    </source>
</evidence>
<organism evidence="7 8">
    <name type="scientific">Marssonina brunnea f. sp. multigermtubi (strain MB_m1)</name>
    <name type="common">Marssonina leaf spot fungus</name>
    <dbReference type="NCBI Taxonomy" id="1072389"/>
    <lineage>
        <taxon>Eukaryota</taxon>
        <taxon>Fungi</taxon>
        <taxon>Dikarya</taxon>
        <taxon>Ascomycota</taxon>
        <taxon>Pezizomycotina</taxon>
        <taxon>Leotiomycetes</taxon>
        <taxon>Helotiales</taxon>
        <taxon>Drepanopezizaceae</taxon>
        <taxon>Drepanopeziza</taxon>
    </lineage>
</organism>
<dbReference type="InterPro" id="IPR036028">
    <property type="entry name" value="SH3-like_dom_sf"/>
</dbReference>
<keyword evidence="2 4" id="KW-0728">SH3 domain</keyword>